<reference evidence="3" key="1">
    <citation type="journal article" date="2014" name="Front. Microbiol.">
        <title>High frequency of phylogenetically diverse reductive dehalogenase-homologous genes in deep subseafloor sedimentary metagenomes.</title>
        <authorList>
            <person name="Kawai M."/>
            <person name="Futagami T."/>
            <person name="Toyoda A."/>
            <person name="Takaki Y."/>
            <person name="Nishi S."/>
            <person name="Hori S."/>
            <person name="Arai W."/>
            <person name="Tsubouchi T."/>
            <person name="Morono Y."/>
            <person name="Uchiyama I."/>
            <person name="Ito T."/>
            <person name="Fujiyama A."/>
            <person name="Inagaki F."/>
            <person name="Takami H."/>
        </authorList>
    </citation>
    <scope>NUCLEOTIDE SEQUENCE</scope>
    <source>
        <strain evidence="3">Expedition CK06-06</strain>
    </source>
</reference>
<keyword evidence="2" id="KW-1133">Transmembrane helix</keyword>
<keyword evidence="2" id="KW-0812">Transmembrane</keyword>
<dbReference type="EMBL" id="BARS01048229">
    <property type="protein sequence ID" value="GAG34289.1"/>
    <property type="molecule type" value="Genomic_DNA"/>
</dbReference>
<accession>X0WTH2</accession>
<evidence type="ECO:0000256" key="2">
    <source>
        <dbReference type="SAM" id="Phobius"/>
    </source>
</evidence>
<feature type="non-terminal residue" evidence="3">
    <location>
        <position position="1"/>
    </location>
</feature>
<feature type="transmembrane region" description="Helical" evidence="2">
    <location>
        <begin position="38"/>
        <end position="62"/>
    </location>
</feature>
<sequence length="135" mass="14071">TLSPTLTIEPSPETNDPTPTSGPQTGEDSGDIPGENQLGFVGLMFGALGLAVVGGAGYATVIRQNIPEAIRIRCILLPIVGGLLGYNYLALDLPAASSLLSAMGPFSGFIVVIITGASAFVFTQIWCQKYLTEKK</sequence>
<name>X0WTH2_9ZZZZ</name>
<organism evidence="3">
    <name type="scientific">marine sediment metagenome</name>
    <dbReference type="NCBI Taxonomy" id="412755"/>
    <lineage>
        <taxon>unclassified sequences</taxon>
        <taxon>metagenomes</taxon>
        <taxon>ecological metagenomes</taxon>
    </lineage>
</organism>
<comment type="caution">
    <text evidence="3">The sequence shown here is derived from an EMBL/GenBank/DDBJ whole genome shotgun (WGS) entry which is preliminary data.</text>
</comment>
<protein>
    <submittedName>
        <fullName evidence="3">Uncharacterized protein</fullName>
    </submittedName>
</protein>
<keyword evidence="2" id="KW-0472">Membrane</keyword>
<feature type="transmembrane region" description="Helical" evidence="2">
    <location>
        <begin position="74"/>
        <end position="91"/>
    </location>
</feature>
<feature type="transmembrane region" description="Helical" evidence="2">
    <location>
        <begin position="103"/>
        <end position="127"/>
    </location>
</feature>
<evidence type="ECO:0000313" key="3">
    <source>
        <dbReference type="EMBL" id="GAG34289.1"/>
    </source>
</evidence>
<feature type="region of interest" description="Disordered" evidence="1">
    <location>
        <begin position="1"/>
        <end position="31"/>
    </location>
</feature>
<proteinExistence type="predicted"/>
<evidence type="ECO:0000256" key="1">
    <source>
        <dbReference type="SAM" id="MobiDB-lite"/>
    </source>
</evidence>
<feature type="compositionally biased region" description="Polar residues" evidence="1">
    <location>
        <begin position="1"/>
        <end position="27"/>
    </location>
</feature>
<gene>
    <name evidence="3" type="ORF">S01H1_72329</name>
</gene>
<dbReference type="AlphaFoldDB" id="X0WTH2"/>